<dbReference type="RefSeq" id="WP_008914169.1">
    <property type="nucleotide sequence ID" value="NZ_CM001773.1"/>
</dbReference>
<keyword evidence="2" id="KW-1185">Reference proteome</keyword>
<accession>K8WMV2</accession>
<evidence type="ECO:0008006" key="3">
    <source>
        <dbReference type="Google" id="ProtNLM"/>
    </source>
</evidence>
<comment type="caution">
    <text evidence="1">The sequence shown here is derived from an EMBL/GenBank/DDBJ whole genome shotgun (WGS) entry which is preliminary data.</text>
</comment>
<dbReference type="Proteomes" id="UP000010290">
    <property type="component" value="Chromosome"/>
</dbReference>
<dbReference type="AlphaFoldDB" id="K8WMV2"/>
<sequence>MAYNPNFKPVMLTLEQMERIKALQEVERTKSPLKLAPTLNAIARSLVDNALNQMEKQA</sequence>
<evidence type="ECO:0000313" key="2">
    <source>
        <dbReference type="Proteomes" id="UP000010290"/>
    </source>
</evidence>
<dbReference type="PATRIC" id="fig|1141660.3.peg.273"/>
<dbReference type="EMBL" id="AKKN01000002">
    <property type="protein sequence ID" value="EKT61316.1"/>
    <property type="molecule type" value="Genomic_DNA"/>
</dbReference>
<evidence type="ECO:0000313" key="1">
    <source>
        <dbReference type="EMBL" id="EKT61316.1"/>
    </source>
</evidence>
<reference evidence="1 2" key="1">
    <citation type="journal article" date="2012" name="BMC Genomics">
        <title>Comparative genomics of bacteria in the genus Providencia isolated from wild Drosophila melanogaster.</title>
        <authorList>
            <person name="Galac M.R."/>
            <person name="Lazzaro B.P."/>
        </authorList>
    </citation>
    <scope>NUCLEOTIDE SEQUENCE [LARGE SCALE GENOMIC DNA]</scope>
    <source>
        <strain evidence="1 2">DSM 19967</strain>
    </source>
</reference>
<protein>
    <recommendedName>
        <fullName evidence="3">Prophage protein</fullName>
    </recommendedName>
</protein>
<organism evidence="1 2">
    <name type="scientific">Providencia sneebia DSM 19967</name>
    <dbReference type="NCBI Taxonomy" id="1141660"/>
    <lineage>
        <taxon>Bacteria</taxon>
        <taxon>Pseudomonadati</taxon>
        <taxon>Pseudomonadota</taxon>
        <taxon>Gammaproteobacteria</taxon>
        <taxon>Enterobacterales</taxon>
        <taxon>Morganellaceae</taxon>
        <taxon>Providencia</taxon>
    </lineage>
</organism>
<name>K8WMV2_9GAMM</name>
<proteinExistence type="predicted"/>
<dbReference type="HOGENOM" id="CLU_207831_0_0_6"/>
<gene>
    <name evidence="1" type="ORF">OO7_01386</name>
</gene>